<reference evidence="1 2" key="1">
    <citation type="submission" date="2018-11" db="EMBL/GenBank/DDBJ databases">
        <title>Mesobaculum littorinae gen. nov., sp. nov., isolated from Littorina scabra that represents a novel genus of the order Rhodobacteraceae.</title>
        <authorList>
            <person name="Li F."/>
        </authorList>
    </citation>
    <scope>NUCLEOTIDE SEQUENCE [LARGE SCALE GENOMIC DNA]</scope>
    <source>
        <strain evidence="1 2">M0103</strain>
    </source>
</reference>
<gene>
    <name evidence="1" type="ORF">EKE94_11560</name>
</gene>
<dbReference type="PIRSF" id="PIRSF008546">
    <property type="entry name" value="UCP008546"/>
    <property type="match status" value="1"/>
</dbReference>
<keyword evidence="2" id="KW-1185">Reference proteome</keyword>
<dbReference type="InterPro" id="IPR014937">
    <property type="entry name" value="DUF1810"/>
</dbReference>
<dbReference type="EMBL" id="RQXX01000003">
    <property type="protein sequence ID" value="RVV98087.1"/>
    <property type="molecule type" value="Genomic_DNA"/>
</dbReference>
<dbReference type="InterPro" id="IPR036287">
    <property type="entry name" value="Rv1873-like_sf"/>
</dbReference>
<dbReference type="OrthoDB" id="9801870at2"/>
<dbReference type="Pfam" id="PF08837">
    <property type="entry name" value="DUF1810"/>
    <property type="match status" value="1"/>
</dbReference>
<dbReference type="Gene3D" id="1.25.40.380">
    <property type="entry name" value="Protein of unknown function DUF1810"/>
    <property type="match status" value="1"/>
</dbReference>
<dbReference type="RefSeq" id="WP_127906753.1">
    <property type="nucleotide sequence ID" value="NZ_RQXX01000003.1"/>
</dbReference>
<proteinExistence type="predicted"/>
<sequence>MPTQDLSRFHEAQADSYDQALSQLRAGAKTGHWMWWIFPQLKGLGRSQTAQHYAIRDGAEARAYLDDPVLGPRLVRAAEAMLAHPDTPPEDILGGIDAMKLRSSMTLFAAQPGADPVFARVLDTFYDGARCAQTQAALE</sequence>
<dbReference type="Proteomes" id="UP000285908">
    <property type="component" value="Unassembled WGS sequence"/>
</dbReference>
<protein>
    <submittedName>
        <fullName evidence="1">DUF1810 domain-containing protein</fullName>
    </submittedName>
</protein>
<comment type="caution">
    <text evidence="1">The sequence shown here is derived from an EMBL/GenBank/DDBJ whole genome shotgun (WGS) entry which is preliminary data.</text>
</comment>
<name>A0A438AHL9_9RHOB</name>
<organism evidence="1 2">
    <name type="scientific">Mesobaculum littorinae</name>
    <dbReference type="NCBI Taxonomy" id="2486419"/>
    <lineage>
        <taxon>Bacteria</taxon>
        <taxon>Pseudomonadati</taxon>
        <taxon>Pseudomonadota</taxon>
        <taxon>Alphaproteobacteria</taxon>
        <taxon>Rhodobacterales</taxon>
        <taxon>Roseobacteraceae</taxon>
        <taxon>Mesobaculum</taxon>
    </lineage>
</organism>
<evidence type="ECO:0000313" key="1">
    <source>
        <dbReference type="EMBL" id="RVV98087.1"/>
    </source>
</evidence>
<dbReference type="SUPFAM" id="SSF140736">
    <property type="entry name" value="Rv1873-like"/>
    <property type="match status" value="1"/>
</dbReference>
<accession>A0A438AHL9</accession>
<evidence type="ECO:0000313" key="2">
    <source>
        <dbReference type="Proteomes" id="UP000285908"/>
    </source>
</evidence>
<dbReference type="AlphaFoldDB" id="A0A438AHL9"/>